<dbReference type="Proteomes" id="UP001219525">
    <property type="component" value="Unassembled WGS sequence"/>
</dbReference>
<name>A0AAD6Y4P1_9AGAR</name>
<gene>
    <name evidence="1" type="ORF">GGX14DRAFT_600580</name>
</gene>
<accession>A0AAD6Y4P1</accession>
<dbReference type="CDD" id="cd21037">
    <property type="entry name" value="MLKL_NTD"/>
    <property type="match status" value="1"/>
</dbReference>
<evidence type="ECO:0000313" key="1">
    <source>
        <dbReference type="EMBL" id="KAJ7191399.1"/>
    </source>
</evidence>
<dbReference type="InterPro" id="IPR036537">
    <property type="entry name" value="Adaptor_Cbl_N_dom_sf"/>
</dbReference>
<organism evidence="1 2">
    <name type="scientific">Mycena pura</name>
    <dbReference type="NCBI Taxonomy" id="153505"/>
    <lineage>
        <taxon>Eukaryota</taxon>
        <taxon>Fungi</taxon>
        <taxon>Dikarya</taxon>
        <taxon>Basidiomycota</taxon>
        <taxon>Agaricomycotina</taxon>
        <taxon>Agaricomycetes</taxon>
        <taxon>Agaricomycetidae</taxon>
        <taxon>Agaricales</taxon>
        <taxon>Marasmiineae</taxon>
        <taxon>Mycenaceae</taxon>
        <taxon>Mycena</taxon>
    </lineage>
</organism>
<comment type="caution">
    <text evidence="1">The sequence shown here is derived from an EMBL/GenBank/DDBJ whole genome shotgun (WGS) entry which is preliminary data.</text>
</comment>
<sequence length="176" mass="19427">MSTNIAPNTSISHKSQPQTAAKSKANWLGPALLTVRVATASAEVVPFPYVKGVFATIIAVLEAVEKVRKSRDILKELCQDIAEITSIVQDKLSQDPDKVAGELEDRCNELDSILQDVLITIQKMQKTRYFLKEMFTATEIADDIAGYQAKIKKLVSNFMRTGILTNQLACNSHTDT</sequence>
<dbReference type="InterPro" id="IPR059179">
    <property type="entry name" value="MLKL-like_MCAfunc"/>
</dbReference>
<keyword evidence="2" id="KW-1185">Reference proteome</keyword>
<dbReference type="GO" id="GO:0007166">
    <property type="term" value="P:cell surface receptor signaling pathway"/>
    <property type="evidence" value="ECO:0007669"/>
    <property type="project" value="InterPro"/>
</dbReference>
<dbReference type="EMBL" id="JARJCW010000133">
    <property type="protein sequence ID" value="KAJ7191399.1"/>
    <property type="molecule type" value="Genomic_DNA"/>
</dbReference>
<dbReference type="Gene3D" id="1.20.930.20">
    <property type="entry name" value="Adaptor protein Cbl, N-terminal domain"/>
    <property type="match status" value="1"/>
</dbReference>
<dbReference type="AlphaFoldDB" id="A0AAD6Y4P1"/>
<protein>
    <submittedName>
        <fullName evidence="1">Uncharacterized protein</fullName>
    </submittedName>
</protein>
<proteinExistence type="predicted"/>
<reference evidence="1" key="1">
    <citation type="submission" date="2023-03" db="EMBL/GenBank/DDBJ databases">
        <title>Massive genome expansion in bonnet fungi (Mycena s.s.) driven by repeated elements and novel gene families across ecological guilds.</title>
        <authorList>
            <consortium name="Lawrence Berkeley National Laboratory"/>
            <person name="Harder C.B."/>
            <person name="Miyauchi S."/>
            <person name="Viragh M."/>
            <person name="Kuo A."/>
            <person name="Thoen E."/>
            <person name="Andreopoulos B."/>
            <person name="Lu D."/>
            <person name="Skrede I."/>
            <person name="Drula E."/>
            <person name="Henrissat B."/>
            <person name="Morin E."/>
            <person name="Kohler A."/>
            <person name="Barry K."/>
            <person name="LaButti K."/>
            <person name="Morin E."/>
            <person name="Salamov A."/>
            <person name="Lipzen A."/>
            <person name="Mereny Z."/>
            <person name="Hegedus B."/>
            <person name="Baldrian P."/>
            <person name="Stursova M."/>
            <person name="Weitz H."/>
            <person name="Taylor A."/>
            <person name="Grigoriev I.V."/>
            <person name="Nagy L.G."/>
            <person name="Martin F."/>
            <person name="Kauserud H."/>
        </authorList>
    </citation>
    <scope>NUCLEOTIDE SEQUENCE</scope>
    <source>
        <strain evidence="1">9144</strain>
    </source>
</reference>
<evidence type="ECO:0000313" key="2">
    <source>
        <dbReference type="Proteomes" id="UP001219525"/>
    </source>
</evidence>